<protein>
    <submittedName>
        <fullName evidence="2">Oxidoreductase</fullName>
    </submittedName>
</protein>
<evidence type="ECO:0000313" key="3">
    <source>
        <dbReference type="Proteomes" id="UP000595197"/>
    </source>
</evidence>
<dbReference type="Proteomes" id="UP000595197">
    <property type="component" value="Chromosome"/>
</dbReference>
<dbReference type="InterPro" id="IPR014188">
    <property type="entry name" value="Acrylyl-CoA_reductase_AcuI"/>
</dbReference>
<evidence type="ECO:0000259" key="1">
    <source>
        <dbReference type="SMART" id="SM00829"/>
    </source>
</evidence>
<dbReference type="PANTHER" id="PTHR43677:SF1">
    <property type="entry name" value="ACRYLYL-COA REDUCTASE ACUI-RELATED"/>
    <property type="match status" value="1"/>
</dbReference>
<dbReference type="InterPro" id="IPR020843">
    <property type="entry name" value="ER"/>
</dbReference>
<dbReference type="CDD" id="cd08288">
    <property type="entry name" value="MDR_yhdh"/>
    <property type="match status" value="1"/>
</dbReference>
<dbReference type="Pfam" id="PF08240">
    <property type="entry name" value="ADH_N"/>
    <property type="match status" value="1"/>
</dbReference>
<dbReference type="InterPro" id="IPR013154">
    <property type="entry name" value="ADH-like_N"/>
</dbReference>
<dbReference type="PANTHER" id="PTHR43677">
    <property type="entry name" value="SHORT-CHAIN DEHYDROGENASE/REDUCTASE"/>
    <property type="match status" value="1"/>
</dbReference>
<gene>
    <name evidence="2" type="ORF">IGS68_25650</name>
</gene>
<dbReference type="SMART" id="SM00829">
    <property type="entry name" value="PKS_ER"/>
    <property type="match status" value="1"/>
</dbReference>
<accession>A0ABX7B4S1</accession>
<dbReference type="SUPFAM" id="SSF51735">
    <property type="entry name" value="NAD(P)-binding Rossmann-fold domains"/>
    <property type="match status" value="1"/>
</dbReference>
<dbReference type="RefSeq" id="WP_201075447.1">
    <property type="nucleotide sequence ID" value="NZ_CP067420.1"/>
</dbReference>
<evidence type="ECO:0000313" key="2">
    <source>
        <dbReference type="EMBL" id="QQP89332.1"/>
    </source>
</evidence>
<proteinExistence type="predicted"/>
<dbReference type="Gene3D" id="3.40.50.720">
    <property type="entry name" value="NAD(P)-binding Rossmann-like Domain"/>
    <property type="match status" value="1"/>
</dbReference>
<dbReference type="InterPro" id="IPR036291">
    <property type="entry name" value="NAD(P)-bd_dom_sf"/>
</dbReference>
<dbReference type="InterPro" id="IPR051397">
    <property type="entry name" value="Zn-ADH-like_protein"/>
</dbReference>
<sequence length="334" mass="34922">MTENASQASFKALVADQADGKAQVGLTRWTDADLPEADVTVAVAWSSFNYKDGLALTGKGRILRRFPMVPGIDFAGTVIRSDSPDFKPGDAVVLTGWGVGESWSGGFAERARVKSEWLVPLPEGMTARHAMAVGTAGFTAMLAVMALERHGLDRTREILVTGAAGGVGSVAVRLLAGLGYTVAASTGRPEQADYLKSLGASVIVDRNELAQPSKPLTSERWGGAVDTVGGTTLASVLAGVAYGGAVAACGLAGGADLPTTVMPFILRGVSLLGIDSVNCPKPRRQEAWTRIARELPPETLDAVTTEVALEDLPRLAEEILKGQVRGRTVVRIGE</sequence>
<keyword evidence="3" id="KW-1185">Reference proteome</keyword>
<reference evidence="2" key="1">
    <citation type="submission" date="2021-02" db="EMBL/GenBank/DDBJ databases">
        <title>Skermanella TT6 skin isolate.</title>
        <authorList>
            <person name="Lee K."/>
            <person name="Ganzorig M."/>
        </authorList>
    </citation>
    <scope>NUCLEOTIDE SEQUENCE</scope>
    <source>
        <strain evidence="2">TT6</strain>
    </source>
</reference>
<dbReference type="InterPro" id="IPR013149">
    <property type="entry name" value="ADH-like_C"/>
</dbReference>
<name>A0ABX7B4S1_9PROT</name>
<dbReference type="Pfam" id="PF00107">
    <property type="entry name" value="ADH_zinc_N"/>
    <property type="match status" value="1"/>
</dbReference>
<dbReference type="EMBL" id="CP067420">
    <property type="protein sequence ID" value="QQP89332.1"/>
    <property type="molecule type" value="Genomic_DNA"/>
</dbReference>
<feature type="domain" description="Enoyl reductase (ER)" evidence="1">
    <location>
        <begin position="25"/>
        <end position="330"/>
    </location>
</feature>
<dbReference type="SUPFAM" id="SSF50129">
    <property type="entry name" value="GroES-like"/>
    <property type="match status" value="1"/>
</dbReference>
<dbReference type="InterPro" id="IPR011032">
    <property type="entry name" value="GroES-like_sf"/>
</dbReference>
<dbReference type="NCBIfam" id="TIGR02823">
    <property type="entry name" value="oxido_YhdH"/>
    <property type="match status" value="1"/>
</dbReference>
<organism evidence="2 3">
    <name type="scientific">Skermanella cutis</name>
    <dbReference type="NCBI Taxonomy" id="2775420"/>
    <lineage>
        <taxon>Bacteria</taxon>
        <taxon>Pseudomonadati</taxon>
        <taxon>Pseudomonadota</taxon>
        <taxon>Alphaproteobacteria</taxon>
        <taxon>Rhodospirillales</taxon>
        <taxon>Azospirillaceae</taxon>
        <taxon>Skermanella</taxon>
    </lineage>
</organism>
<dbReference type="Gene3D" id="3.90.180.10">
    <property type="entry name" value="Medium-chain alcohol dehydrogenases, catalytic domain"/>
    <property type="match status" value="1"/>
</dbReference>